<evidence type="ECO:0000256" key="3">
    <source>
        <dbReference type="ARBA" id="ARBA00023277"/>
    </source>
</evidence>
<organism evidence="8 9">
    <name type="scientific">Pauljensenia hongkongensis</name>
    <dbReference type="NCBI Taxonomy" id="178339"/>
    <lineage>
        <taxon>Bacteria</taxon>
        <taxon>Bacillati</taxon>
        <taxon>Actinomycetota</taxon>
        <taxon>Actinomycetes</taxon>
        <taxon>Actinomycetales</taxon>
        <taxon>Actinomycetaceae</taxon>
        <taxon>Pauljensenia</taxon>
    </lineage>
</organism>
<dbReference type="InterPro" id="IPR001764">
    <property type="entry name" value="Glyco_hydro_3_N"/>
</dbReference>
<evidence type="ECO:0000256" key="5">
    <source>
        <dbReference type="SAM" id="MobiDB-lite"/>
    </source>
</evidence>
<keyword evidence="4" id="KW-0326">Glycosidase</keyword>
<keyword evidence="6" id="KW-1133">Transmembrane helix</keyword>
<dbReference type="InterPro" id="IPR050288">
    <property type="entry name" value="Cellulose_deg_GH3"/>
</dbReference>
<dbReference type="InterPro" id="IPR013783">
    <property type="entry name" value="Ig-like_fold"/>
</dbReference>
<dbReference type="GO" id="GO:0005975">
    <property type="term" value="P:carbohydrate metabolic process"/>
    <property type="evidence" value="ECO:0007669"/>
    <property type="project" value="InterPro"/>
</dbReference>
<dbReference type="Pfam" id="PF00933">
    <property type="entry name" value="Glyco_hydro_3"/>
    <property type="match status" value="1"/>
</dbReference>
<sequence>MLSINWDDVWKMVETIKIPLIVIGVALALAVVVSIAVIRMNRPARKLTRSTVWVAAFVAVVVAVVSMMYGGFRTVLDLASGKGALTDASKAQVEGLGNDISDEGMVLLKNTDGALPLQKGSAVNVWGWGSTNPIYGGTGSGSLSADNPTTSLLDGLANAGFSTNSDLSALYTGYRAERPEVGMFKADWSLPEPTQDMYSDDLLSGVRTFSDTSVVAIARSGGEGFDLPRDVNKEARENPYFSYTDNSTEYTDFQDGQGYLELTRPERDMIALAKQNSEKTIVVVNAANAFQLGELQDDPDIDAIVWAIPGGQVGFNALGRILDGEVNPSAKTPDTFPRIIKAGPAANNFGDFQYTNMTEFAQEDPFNKGTFTQPSFVNYTDSIYVGYRWYETAAAEGVIEYASEVVYPFGHGLSYTSFTQEMSELRESADGVLSAEVTVTNTGQVAGKDVVQVYSNPPYTDGGIEKPAANLIAYEKTKLLQPGESQTVPVTWSRDSLASYDAKDAKAYVLEAGDYRISIRSNSHEILSEQSFPVAETTVYDSAEDTHDGDLVVATNHFDDAAGDVAYLSRAGHFANLAEATAAPTGFEMSAEHKAAFLATSNYDPDSDEAGLSVRRPTTDARNGLVLGDLHGLAYDDPKWDQLLDQLSVDDMNSLISKGGYGSPAVSSVGKLRVSDVDGPASLNNNFTGVGSIGLPSAVSVAATFNKELARSFGDAIGTMAHDMQVSGWYAPATNTHRYAYAGRNFEYFSEDPLLAGAQVAEEIQGAQAKGVYAFIKHFALNDQETNRTHMLSTWTNEQALREVYLRPFEIGVKQGGAHAVMSAFNYIGTTYAGAHPELLNTVLREEWGFQGMVLTDYFAGYGYQNADQIVRNGGDFMLATLDIDIAKVNTQSDAGLAQMRRASHNILYTVANSWMYENGQPEVERNTWEYITWVVAGALILALLGLEVVALRRYRARAAVGPESAPPTRDTDDGDGTRGGGAE</sequence>
<feature type="transmembrane region" description="Helical" evidence="6">
    <location>
        <begin position="52"/>
        <end position="72"/>
    </location>
</feature>
<proteinExistence type="inferred from homology"/>
<evidence type="ECO:0000256" key="1">
    <source>
        <dbReference type="ARBA" id="ARBA00005336"/>
    </source>
</evidence>
<dbReference type="Pfam" id="PF01915">
    <property type="entry name" value="Glyco_hydro_3_C"/>
    <property type="match status" value="1"/>
</dbReference>
<dbReference type="PROSITE" id="PS00775">
    <property type="entry name" value="GLYCOSYL_HYDROL_F3"/>
    <property type="match status" value="1"/>
</dbReference>
<dbReference type="InterPro" id="IPR002772">
    <property type="entry name" value="Glyco_hydro_3_C"/>
</dbReference>
<dbReference type="KEGG" id="phon:BH719_04590"/>
<dbReference type="Proteomes" id="UP000095214">
    <property type="component" value="Chromosome"/>
</dbReference>
<dbReference type="InterPro" id="IPR036881">
    <property type="entry name" value="Glyco_hydro_3_C_sf"/>
</dbReference>
<dbReference type="SMART" id="SM01217">
    <property type="entry name" value="Fn3_like"/>
    <property type="match status" value="1"/>
</dbReference>
<dbReference type="AlphaFoldDB" id="A0A1D8B258"/>
<feature type="domain" description="Fibronectin type III-like" evidence="7">
    <location>
        <begin position="449"/>
        <end position="523"/>
    </location>
</feature>
<dbReference type="STRING" id="178339.BH719_04590"/>
<evidence type="ECO:0000313" key="8">
    <source>
        <dbReference type="EMBL" id="AOS47226.1"/>
    </source>
</evidence>
<accession>A0A1D8B258</accession>
<dbReference type="PANTHER" id="PTHR42715">
    <property type="entry name" value="BETA-GLUCOSIDASE"/>
    <property type="match status" value="1"/>
</dbReference>
<dbReference type="OrthoDB" id="3187562at2"/>
<name>A0A1D8B258_9ACTO</name>
<dbReference type="Gene3D" id="3.20.20.300">
    <property type="entry name" value="Glycoside hydrolase, family 3, N-terminal domain"/>
    <property type="match status" value="1"/>
</dbReference>
<dbReference type="PANTHER" id="PTHR42715:SF10">
    <property type="entry name" value="BETA-GLUCOSIDASE"/>
    <property type="match status" value="1"/>
</dbReference>
<keyword evidence="3" id="KW-0119">Carbohydrate metabolism</keyword>
<dbReference type="Pfam" id="PF14310">
    <property type="entry name" value="Fn3-like"/>
    <property type="match status" value="1"/>
</dbReference>
<dbReference type="EMBL" id="CP017298">
    <property type="protein sequence ID" value="AOS47226.1"/>
    <property type="molecule type" value="Genomic_DNA"/>
</dbReference>
<dbReference type="Gene3D" id="3.40.50.1700">
    <property type="entry name" value="Glycoside hydrolase family 3 C-terminal domain"/>
    <property type="match status" value="1"/>
</dbReference>
<reference evidence="8 9" key="1">
    <citation type="submission" date="2016-09" db="EMBL/GenBank/DDBJ databases">
        <title>Complete genome sequence of Actinomyces hongkongensis HKU8.</title>
        <authorList>
            <person name="Gao Y.-X."/>
            <person name="Zhou Y.-Y."/>
            <person name="Xie Y."/>
            <person name="Wang M."/>
            <person name="Wang S.-J."/>
            <person name="Shen S.-G."/>
        </authorList>
    </citation>
    <scope>NUCLEOTIDE SEQUENCE [LARGE SCALE GENOMIC DNA]</scope>
    <source>
        <strain evidence="8 9">HKU8</strain>
    </source>
</reference>
<dbReference type="SUPFAM" id="SSF52279">
    <property type="entry name" value="Beta-D-glucan exohydrolase, C-terminal domain"/>
    <property type="match status" value="1"/>
</dbReference>
<evidence type="ECO:0000256" key="4">
    <source>
        <dbReference type="RuleBase" id="RU361161"/>
    </source>
</evidence>
<dbReference type="RefSeq" id="WP_009743586.1">
    <property type="nucleotide sequence ID" value="NZ_CP017298.1"/>
</dbReference>
<dbReference type="GO" id="GO:0004553">
    <property type="term" value="F:hydrolase activity, hydrolyzing O-glycosyl compounds"/>
    <property type="evidence" value="ECO:0007669"/>
    <property type="project" value="InterPro"/>
</dbReference>
<keyword evidence="2 4" id="KW-0378">Hydrolase</keyword>
<comment type="similarity">
    <text evidence="1 4">Belongs to the glycosyl hydrolase 3 family.</text>
</comment>
<gene>
    <name evidence="8" type="ORF">BH719_04590</name>
</gene>
<dbReference type="InterPro" id="IPR019800">
    <property type="entry name" value="Glyco_hydro_3_AS"/>
</dbReference>
<feature type="transmembrane region" description="Helical" evidence="6">
    <location>
        <begin position="20"/>
        <end position="40"/>
    </location>
</feature>
<evidence type="ECO:0000313" key="9">
    <source>
        <dbReference type="Proteomes" id="UP000095214"/>
    </source>
</evidence>
<dbReference type="InterPro" id="IPR017853">
    <property type="entry name" value="GH"/>
</dbReference>
<keyword evidence="6" id="KW-0812">Transmembrane</keyword>
<keyword evidence="6" id="KW-0472">Membrane</keyword>
<evidence type="ECO:0000259" key="7">
    <source>
        <dbReference type="SMART" id="SM01217"/>
    </source>
</evidence>
<feature type="region of interest" description="Disordered" evidence="5">
    <location>
        <begin position="961"/>
        <end position="984"/>
    </location>
</feature>
<dbReference type="PRINTS" id="PR00133">
    <property type="entry name" value="GLHYDRLASE3"/>
</dbReference>
<dbReference type="InterPro" id="IPR026891">
    <property type="entry name" value="Fn3-like"/>
</dbReference>
<keyword evidence="9" id="KW-1185">Reference proteome</keyword>
<dbReference type="SUPFAM" id="SSF51445">
    <property type="entry name" value="(Trans)glycosidases"/>
    <property type="match status" value="1"/>
</dbReference>
<dbReference type="InterPro" id="IPR036962">
    <property type="entry name" value="Glyco_hydro_3_N_sf"/>
</dbReference>
<protein>
    <submittedName>
        <fullName evidence="8">Beta-glucosidase</fullName>
    </submittedName>
</protein>
<evidence type="ECO:0000256" key="2">
    <source>
        <dbReference type="ARBA" id="ARBA00022801"/>
    </source>
</evidence>
<evidence type="ECO:0000256" key="6">
    <source>
        <dbReference type="SAM" id="Phobius"/>
    </source>
</evidence>
<dbReference type="Gene3D" id="2.60.40.10">
    <property type="entry name" value="Immunoglobulins"/>
    <property type="match status" value="1"/>
</dbReference>
<feature type="transmembrane region" description="Helical" evidence="6">
    <location>
        <begin position="931"/>
        <end position="952"/>
    </location>
</feature>